<reference evidence="1" key="1">
    <citation type="journal article" date="2023" name="G3 (Bethesda)">
        <title>Whole genome assembly and annotation of the endangered Caribbean coral Acropora cervicornis.</title>
        <authorList>
            <person name="Selwyn J.D."/>
            <person name="Vollmer S.V."/>
        </authorList>
    </citation>
    <scope>NUCLEOTIDE SEQUENCE</scope>
    <source>
        <strain evidence="1">K2</strain>
    </source>
</reference>
<dbReference type="Proteomes" id="UP001249851">
    <property type="component" value="Unassembled WGS sequence"/>
</dbReference>
<dbReference type="Gene3D" id="2.10.60.10">
    <property type="entry name" value="CD59"/>
    <property type="match status" value="1"/>
</dbReference>
<accession>A0AAD9Q3D6</accession>
<evidence type="ECO:0000313" key="2">
    <source>
        <dbReference type="Proteomes" id="UP001249851"/>
    </source>
</evidence>
<dbReference type="AlphaFoldDB" id="A0AAD9Q3D6"/>
<dbReference type="EMBL" id="JARQWQ010000076">
    <property type="protein sequence ID" value="KAK2553611.1"/>
    <property type="molecule type" value="Genomic_DNA"/>
</dbReference>
<dbReference type="InterPro" id="IPR045860">
    <property type="entry name" value="Snake_toxin-like_sf"/>
</dbReference>
<gene>
    <name evidence="1" type="ORF">P5673_025104</name>
</gene>
<sequence>MVAPKTLRVVIHQTFVLRPMTLPTTLGLTCYSCHEYIGSPSSCNNPSVINCESFYNSCLTVHATMEMFGMSFSTTWKNCSVSSMCDSNFLCNQLKDDPMMKSCSTTCCSGNLCNDQSHVGQGAILKVADKTGTIDLDSWENIISTVKEGKVYSVNSAQVRQWMDQNKLSSVFSSALTLDSRADTQASAKVHVQNDTTTNITFVKIHSVEKLERFLKCVK</sequence>
<comment type="caution">
    <text evidence="1">The sequence shown here is derived from an EMBL/GenBank/DDBJ whole genome shotgun (WGS) entry which is preliminary data.</text>
</comment>
<proteinExistence type="predicted"/>
<keyword evidence="2" id="KW-1185">Reference proteome</keyword>
<evidence type="ECO:0000313" key="1">
    <source>
        <dbReference type="EMBL" id="KAK2553611.1"/>
    </source>
</evidence>
<reference evidence="1" key="2">
    <citation type="journal article" date="2023" name="Science">
        <title>Genomic signatures of disease resistance in endangered staghorn corals.</title>
        <authorList>
            <person name="Vollmer S.V."/>
            <person name="Selwyn J.D."/>
            <person name="Despard B.A."/>
            <person name="Roesel C.L."/>
        </authorList>
    </citation>
    <scope>NUCLEOTIDE SEQUENCE</scope>
    <source>
        <strain evidence="1">K2</strain>
    </source>
</reference>
<organism evidence="1 2">
    <name type="scientific">Acropora cervicornis</name>
    <name type="common">Staghorn coral</name>
    <dbReference type="NCBI Taxonomy" id="6130"/>
    <lineage>
        <taxon>Eukaryota</taxon>
        <taxon>Metazoa</taxon>
        <taxon>Cnidaria</taxon>
        <taxon>Anthozoa</taxon>
        <taxon>Hexacorallia</taxon>
        <taxon>Scleractinia</taxon>
        <taxon>Astrocoeniina</taxon>
        <taxon>Acroporidae</taxon>
        <taxon>Acropora</taxon>
    </lineage>
</organism>
<dbReference type="InterPro" id="IPR012340">
    <property type="entry name" value="NA-bd_OB-fold"/>
</dbReference>
<dbReference type="Gene3D" id="2.40.50.140">
    <property type="entry name" value="Nucleic acid-binding proteins"/>
    <property type="match status" value="1"/>
</dbReference>
<dbReference type="SUPFAM" id="SSF50249">
    <property type="entry name" value="Nucleic acid-binding proteins"/>
    <property type="match status" value="1"/>
</dbReference>
<protein>
    <submittedName>
        <fullName evidence="1">Uncharacterized protein</fullName>
    </submittedName>
</protein>
<name>A0AAD9Q3D6_ACRCE</name>
<dbReference type="SUPFAM" id="SSF57302">
    <property type="entry name" value="Snake toxin-like"/>
    <property type="match status" value="1"/>
</dbReference>